<dbReference type="Gene3D" id="1.10.510.10">
    <property type="entry name" value="Transferase(Phosphotransferase) domain 1"/>
    <property type="match status" value="1"/>
</dbReference>
<dbReference type="EMBL" id="MU856842">
    <property type="protein sequence ID" value="KAK4158045.1"/>
    <property type="molecule type" value="Genomic_DNA"/>
</dbReference>
<accession>A0AAN6ZZS2</accession>
<gene>
    <name evidence="2" type="ORF">C8A00DRAFT_28944</name>
</gene>
<dbReference type="InterPro" id="IPR011009">
    <property type="entry name" value="Kinase-like_dom_sf"/>
</dbReference>
<evidence type="ECO:0000313" key="3">
    <source>
        <dbReference type="Proteomes" id="UP001302745"/>
    </source>
</evidence>
<feature type="domain" description="Prion-inhibition and propagation HeLo" evidence="1">
    <location>
        <begin position="1"/>
        <end position="206"/>
    </location>
</feature>
<dbReference type="InterPro" id="IPR029498">
    <property type="entry name" value="HeLo_dom"/>
</dbReference>
<evidence type="ECO:0000313" key="2">
    <source>
        <dbReference type="EMBL" id="KAK4158045.1"/>
    </source>
</evidence>
<dbReference type="Proteomes" id="UP001302745">
    <property type="component" value="Unassembled WGS sequence"/>
</dbReference>
<reference evidence="2" key="1">
    <citation type="journal article" date="2023" name="Mol. Phylogenet. Evol.">
        <title>Genome-scale phylogeny and comparative genomics of the fungal order Sordariales.</title>
        <authorList>
            <person name="Hensen N."/>
            <person name="Bonometti L."/>
            <person name="Westerberg I."/>
            <person name="Brannstrom I.O."/>
            <person name="Guillou S."/>
            <person name="Cros-Aarteil S."/>
            <person name="Calhoun S."/>
            <person name="Haridas S."/>
            <person name="Kuo A."/>
            <person name="Mondo S."/>
            <person name="Pangilinan J."/>
            <person name="Riley R."/>
            <person name="LaButti K."/>
            <person name="Andreopoulos B."/>
            <person name="Lipzen A."/>
            <person name="Chen C."/>
            <person name="Yan M."/>
            <person name="Daum C."/>
            <person name="Ng V."/>
            <person name="Clum A."/>
            <person name="Steindorff A."/>
            <person name="Ohm R.A."/>
            <person name="Martin F."/>
            <person name="Silar P."/>
            <person name="Natvig D.O."/>
            <person name="Lalanne C."/>
            <person name="Gautier V."/>
            <person name="Ament-Velasquez S.L."/>
            <person name="Kruys A."/>
            <person name="Hutchinson M.I."/>
            <person name="Powell A.J."/>
            <person name="Barry K."/>
            <person name="Miller A.N."/>
            <person name="Grigoriev I.V."/>
            <person name="Debuchy R."/>
            <person name="Gladieux P."/>
            <person name="Hiltunen Thoren M."/>
            <person name="Johannesson H."/>
        </authorList>
    </citation>
    <scope>NUCLEOTIDE SEQUENCE</scope>
    <source>
        <strain evidence="2">CBS 538.74</strain>
    </source>
</reference>
<dbReference type="InterPro" id="IPR038305">
    <property type="entry name" value="HeLo_sf"/>
</dbReference>
<name>A0AAN6ZZS2_9PEZI</name>
<keyword evidence="3" id="KW-1185">Reference proteome</keyword>
<dbReference type="SUPFAM" id="SSF56112">
    <property type="entry name" value="Protein kinase-like (PK-like)"/>
    <property type="match status" value="1"/>
</dbReference>
<dbReference type="PANTHER" id="PTHR37542:SF1">
    <property type="entry name" value="PRION-INHIBITION AND PROPAGATION HELO DOMAIN-CONTAINING PROTEIN"/>
    <property type="match status" value="1"/>
</dbReference>
<dbReference type="AlphaFoldDB" id="A0AAN6ZZS2"/>
<protein>
    <submittedName>
        <fullName evidence="2">Prion-inhibition and propagation-domain-containing protein</fullName>
    </submittedName>
</protein>
<reference evidence="2" key="2">
    <citation type="submission" date="2023-05" db="EMBL/GenBank/DDBJ databases">
        <authorList>
            <consortium name="Lawrence Berkeley National Laboratory"/>
            <person name="Steindorff A."/>
            <person name="Hensen N."/>
            <person name="Bonometti L."/>
            <person name="Westerberg I."/>
            <person name="Brannstrom I.O."/>
            <person name="Guillou S."/>
            <person name="Cros-Aarteil S."/>
            <person name="Calhoun S."/>
            <person name="Haridas S."/>
            <person name="Kuo A."/>
            <person name="Mondo S."/>
            <person name="Pangilinan J."/>
            <person name="Riley R."/>
            <person name="Labutti K."/>
            <person name="Andreopoulos B."/>
            <person name="Lipzen A."/>
            <person name="Chen C."/>
            <person name="Yanf M."/>
            <person name="Daum C."/>
            <person name="Ng V."/>
            <person name="Clum A."/>
            <person name="Ohm R."/>
            <person name="Martin F."/>
            <person name="Silar P."/>
            <person name="Natvig D."/>
            <person name="Lalanne C."/>
            <person name="Gautier V."/>
            <person name="Ament-Velasquez S.L."/>
            <person name="Kruys A."/>
            <person name="Hutchinson M.I."/>
            <person name="Powell A.J."/>
            <person name="Barry K."/>
            <person name="Miller A.N."/>
            <person name="Grigoriev I.V."/>
            <person name="Debuchy R."/>
            <person name="Gladieux P."/>
            <person name="Thoren M.H."/>
            <person name="Johannesson H."/>
        </authorList>
    </citation>
    <scope>NUCLEOTIDE SEQUENCE</scope>
    <source>
        <strain evidence="2">CBS 538.74</strain>
    </source>
</reference>
<keyword evidence="2" id="KW-0034">Amyloid</keyword>
<comment type="caution">
    <text evidence="2">The sequence shown here is derived from an EMBL/GenBank/DDBJ whole genome shotgun (WGS) entry which is preliminary data.</text>
</comment>
<dbReference type="PANTHER" id="PTHR37542">
    <property type="entry name" value="HELO DOMAIN-CONTAINING PROTEIN-RELATED"/>
    <property type="match status" value="1"/>
</dbReference>
<evidence type="ECO:0000259" key="1">
    <source>
        <dbReference type="Pfam" id="PF14479"/>
    </source>
</evidence>
<proteinExistence type="predicted"/>
<dbReference type="Gene3D" id="1.20.120.1020">
    <property type="entry name" value="Prion-inhibition and propagation, HeLo domain"/>
    <property type="match status" value="1"/>
</dbReference>
<keyword evidence="2" id="KW-0640">Prion</keyword>
<dbReference type="Pfam" id="PF14479">
    <property type="entry name" value="HeLo"/>
    <property type="match status" value="1"/>
</dbReference>
<organism evidence="2 3">
    <name type="scientific">Chaetomidium leptoderma</name>
    <dbReference type="NCBI Taxonomy" id="669021"/>
    <lineage>
        <taxon>Eukaryota</taxon>
        <taxon>Fungi</taxon>
        <taxon>Dikarya</taxon>
        <taxon>Ascomycota</taxon>
        <taxon>Pezizomycotina</taxon>
        <taxon>Sordariomycetes</taxon>
        <taxon>Sordariomycetidae</taxon>
        <taxon>Sordariales</taxon>
        <taxon>Chaetomiaceae</taxon>
        <taxon>Chaetomidium</taxon>
    </lineage>
</organism>
<sequence>MHEDYQYIQVRLQVERQRFLNFSTEAGLLYEDRSLSAVLKVNRAVLLAVLAEVKGLLDKFASEHAKYETIAPMPPVDWLNADEPGSQLEELLWCPGITKPAVEVVQNWAGGKGSGSSVIKRHMVKVQLSLGATGRKLRRIVAEPRRLRWAAVDGPAWEAMVRNLTGLNDFLIALLQGSQIERIQENTTATYRELLELRNDVRSLQGLIQALSPSTSGGQELHHAATQDGMGEERADILETISLGNEKDQKRRAYLTRLAELKILHTEIRQMTARHRDFAHKIKVVKERESLSAESLGLGHEILAAGVDGRRMQASTPAIEDVEARVCLLTDLLAREMPGEFRAPAVLGYTRIDVPTPAFGLVSGNPSGSEQATRLSTLKDFLGLAPLPSLSRRLRLCAVLANAISNFHSVQWLHKGVRSDSVLFFRDENEQVDIASPHLSGFDLSRPDAMDLMSQRPGRCPPRDMYRHADVQSGRGGVRYRKCYDWYGFGIVLTEIALWEHIERVLELGKPEEVSDLDLHGIRSRILGEVEDSQDTKPGDDGNQQRKGVSILERVAAQAGDAYSEIVELCVRADEIQASNGDGMSEESLSFRLDVVMSKSAVGKLQALALAL</sequence>